<dbReference type="NCBIfam" id="TIGR03088">
    <property type="entry name" value="stp2"/>
    <property type="match status" value="1"/>
</dbReference>
<keyword evidence="3" id="KW-1185">Reference proteome</keyword>
<dbReference type="Pfam" id="PF13439">
    <property type="entry name" value="Glyco_transf_4"/>
    <property type="match status" value="1"/>
</dbReference>
<name>A0A286G4H2_9PROT</name>
<reference evidence="2 3" key="1">
    <citation type="submission" date="2017-09" db="EMBL/GenBank/DDBJ databases">
        <authorList>
            <person name="Ehlers B."/>
            <person name="Leendertz F.H."/>
        </authorList>
    </citation>
    <scope>NUCLEOTIDE SEQUENCE [LARGE SCALE GENOMIC DNA]</scope>
    <source>
        <strain evidence="2 3">USBA 140</strain>
    </source>
</reference>
<dbReference type="GO" id="GO:0016757">
    <property type="term" value="F:glycosyltransferase activity"/>
    <property type="evidence" value="ECO:0007669"/>
    <property type="project" value="UniProtKB-ARBA"/>
</dbReference>
<gene>
    <name evidence="2" type="ORF">SAMN05421508_101423</name>
</gene>
<dbReference type="SUPFAM" id="SSF53756">
    <property type="entry name" value="UDP-Glycosyltransferase/glycogen phosphorylase"/>
    <property type="match status" value="1"/>
</dbReference>
<dbReference type="RefSeq" id="WP_097277312.1">
    <property type="nucleotide sequence ID" value="NZ_OCNJ01000001.1"/>
</dbReference>
<dbReference type="Gene3D" id="3.40.50.2000">
    <property type="entry name" value="Glycogen Phosphorylase B"/>
    <property type="match status" value="2"/>
</dbReference>
<organism evidence="2 3">
    <name type="scientific">Caenispirillum bisanense</name>
    <dbReference type="NCBI Taxonomy" id="414052"/>
    <lineage>
        <taxon>Bacteria</taxon>
        <taxon>Pseudomonadati</taxon>
        <taxon>Pseudomonadota</taxon>
        <taxon>Alphaproteobacteria</taxon>
        <taxon>Rhodospirillales</taxon>
        <taxon>Novispirillaceae</taxon>
        <taxon>Caenispirillum</taxon>
    </lineage>
</organism>
<protein>
    <submittedName>
        <fullName evidence="2">Sugar transferase, PEP-CTERM/EpsH1 system associated</fullName>
    </submittedName>
</protein>
<dbReference type="Pfam" id="PF13692">
    <property type="entry name" value="Glyco_trans_1_4"/>
    <property type="match status" value="1"/>
</dbReference>
<dbReference type="PANTHER" id="PTHR12526">
    <property type="entry name" value="GLYCOSYLTRANSFERASE"/>
    <property type="match status" value="1"/>
</dbReference>
<evidence type="ECO:0000259" key="1">
    <source>
        <dbReference type="Pfam" id="PF13439"/>
    </source>
</evidence>
<evidence type="ECO:0000313" key="3">
    <source>
        <dbReference type="Proteomes" id="UP000219621"/>
    </source>
</evidence>
<evidence type="ECO:0000313" key="2">
    <source>
        <dbReference type="EMBL" id="SOD90049.1"/>
    </source>
</evidence>
<proteinExistence type="predicted"/>
<dbReference type="Proteomes" id="UP000219621">
    <property type="component" value="Unassembled WGS sequence"/>
</dbReference>
<dbReference type="EMBL" id="OCNJ01000001">
    <property type="protein sequence ID" value="SOD90049.1"/>
    <property type="molecule type" value="Genomic_DNA"/>
</dbReference>
<dbReference type="AlphaFoldDB" id="A0A286G4H2"/>
<dbReference type="InterPro" id="IPR028098">
    <property type="entry name" value="Glyco_trans_4-like_N"/>
</dbReference>
<accession>A0A286G4H2</accession>
<dbReference type="OrthoDB" id="186663at2"/>
<keyword evidence="2" id="KW-0808">Transferase</keyword>
<feature type="domain" description="Glycosyltransferase subfamily 4-like N-terminal" evidence="1">
    <location>
        <begin position="32"/>
        <end position="192"/>
    </location>
</feature>
<sequence length="409" mass="43455">MSVAGSAARALSPPPPAAEVPLVVHVVDSLGVGGMENGLVNIVNATPPERFRHAIVCLREAGPMARRLRPGAAEVHVLGKKAGKDPAAYARLWRLLRTLRPQVVHTRNLPAADMVVPAFLAAVPVVVHGEHGRDAIEETGANRRYNLLRRLVEPTVDHYIALSGEIEDWLTERVGLPAAKVGRIINGVDTRRFRPADAGRAPLAGAPAGFAGPDQVVFGTVGRMAGVKDQTTLARAFVDLLDRVPDGRARLRLVLVGDGPLRAECADILAAAGASDLAWLPGRRDDVPALLQGLDVFVLPSRTEGICNTILEAMATGLPVVATQVGGNPELVEDGRTGILVPRLAPAAMAAAMAPYATDACLRRGHGAAGRARAITDFALERMVERYLATYDRLLARRAPRRAPRRASA</sequence>
<dbReference type="InterPro" id="IPR017522">
    <property type="entry name" value="Sugar_tfrase_PEP-CTERM_Stp2"/>
</dbReference>